<proteinExistence type="predicted"/>
<protein>
    <submittedName>
        <fullName evidence="2">Transcriptional regulator with XRE-family HTH domain</fullName>
    </submittedName>
</protein>
<evidence type="ECO:0000259" key="1">
    <source>
        <dbReference type="PROSITE" id="PS50943"/>
    </source>
</evidence>
<dbReference type="CDD" id="cd00093">
    <property type="entry name" value="HTH_XRE"/>
    <property type="match status" value="1"/>
</dbReference>
<accession>A0ABU0S698</accession>
<dbReference type="PROSITE" id="PS50943">
    <property type="entry name" value="HTH_CROC1"/>
    <property type="match status" value="1"/>
</dbReference>
<dbReference type="Proteomes" id="UP001237780">
    <property type="component" value="Unassembled WGS sequence"/>
</dbReference>
<evidence type="ECO:0000313" key="3">
    <source>
        <dbReference type="Proteomes" id="UP001237780"/>
    </source>
</evidence>
<dbReference type="SUPFAM" id="SSF47413">
    <property type="entry name" value="lambda repressor-like DNA-binding domains"/>
    <property type="match status" value="1"/>
</dbReference>
<name>A0ABU0S698_9HYPH</name>
<sequence>MLPVQCRMARAALGLKIAELAELAKMSTNTIVRFETGKELKQSTIDDLRVVLENAGVIFISENGDGPGIRLKKPAS</sequence>
<dbReference type="InterPro" id="IPR001387">
    <property type="entry name" value="Cro/C1-type_HTH"/>
</dbReference>
<dbReference type="Gene3D" id="1.10.260.40">
    <property type="entry name" value="lambda repressor-like DNA-binding domains"/>
    <property type="match status" value="1"/>
</dbReference>
<dbReference type="RefSeq" id="WP_307278599.1">
    <property type="nucleotide sequence ID" value="NZ_JAUSZT010000002.1"/>
</dbReference>
<dbReference type="InterPro" id="IPR010982">
    <property type="entry name" value="Lambda_DNA-bd_dom_sf"/>
</dbReference>
<dbReference type="Pfam" id="PF01381">
    <property type="entry name" value="HTH_3"/>
    <property type="match status" value="1"/>
</dbReference>
<dbReference type="EMBL" id="JAUSZT010000002">
    <property type="protein sequence ID" value="MDQ0996283.1"/>
    <property type="molecule type" value="Genomic_DNA"/>
</dbReference>
<organism evidence="2 3">
    <name type="scientific">Phyllobacterium ifriqiyense</name>
    <dbReference type="NCBI Taxonomy" id="314238"/>
    <lineage>
        <taxon>Bacteria</taxon>
        <taxon>Pseudomonadati</taxon>
        <taxon>Pseudomonadota</taxon>
        <taxon>Alphaproteobacteria</taxon>
        <taxon>Hyphomicrobiales</taxon>
        <taxon>Phyllobacteriaceae</taxon>
        <taxon>Phyllobacterium</taxon>
    </lineage>
</organism>
<feature type="domain" description="HTH cro/C1-type" evidence="1">
    <location>
        <begin position="7"/>
        <end position="38"/>
    </location>
</feature>
<gene>
    <name evidence="2" type="ORF">QFZ34_001460</name>
</gene>
<keyword evidence="3" id="KW-1185">Reference proteome</keyword>
<comment type="caution">
    <text evidence="2">The sequence shown here is derived from an EMBL/GenBank/DDBJ whole genome shotgun (WGS) entry which is preliminary data.</text>
</comment>
<reference evidence="2 3" key="1">
    <citation type="submission" date="2023-07" db="EMBL/GenBank/DDBJ databases">
        <title>Comparative genomics of wheat-associated soil bacteria to identify genetic determinants of phenazine resistance.</title>
        <authorList>
            <person name="Mouncey N."/>
        </authorList>
    </citation>
    <scope>NUCLEOTIDE SEQUENCE [LARGE SCALE GENOMIC DNA]</scope>
    <source>
        <strain evidence="2 3">W4I11</strain>
    </source>
</reference>
<evidence type="ECO:0000313" key="2">
    <source>
        <dbReference type="EMBL" id="MDQ0996283.1"/>
    </source>
</evidence>